<name>A0A7W6ANX8_9HYPH</name>
<dbReference type="Proteomes" id="UP000517759">
    <property type="component" value="Unassembled WGS sequence"/>
</dbReference>
<dbReference type="EMBL" id="JACIDN010000008">
    <property type="protein sequence ID" value="MBB3904754.1"/>
    <property type="molecule type" value="Genomic_DNA"/>
</dbReference>
<accession>A0A7W6ANX8</accession>
<organism evidence="1 2">
    <name type="scientific">Methylobacterium brachythecii</name>
    <dbReference type="NCBI Taxonomy" id="1176177"/>
    <lineage>
        <taxon>Bacteria</taxon>
        <taxon>Pseudomonadati</taxon>
        <taxon>Pseudomonadota</taxon>
        <taxon>Alphaproteobacteria</taxon>
        <taxon>Hyphomicrobiales</taxon>
        <taxon>Methylobacteriaceae</taxon>
        <taxon>Methylobacterium</taxon>
    </lineage>
</organism>
<proteinExistence type="predicted"/>
<dbReference type="RefSeq" id="WP_183508852.1">
    <property type="nucleotide sequence ID" value="NZ_BSPG01000024.1"/>
</dbReference>
<dbReference type="AlphaFoldDB" id="A0A7W6ANX8"/>
<sequence>MQETIRLDCKSSNKKRERIKFKRAMPFSDTADFLSRLQMHDRRVRSGEEKSLKILSDQLRKARAAELRAPVAWIRARGLLFDAVREVDAMLAPLSLGLSMADDVTSPDLTGAVEVRLYRMGGGLPRSMLDITVDLDGHHRTRVFDTRFPVQVQLPSVARVTQEQYRAALMAFVHDVMRTTEPRQAQQCPHCAQPTLSLYRVGSISFDDDEEPEST</sequence>
<evidence type="ECO:0000313" key="1">
    <source>
        <dbReference type="EMBL" id="MBB3904754.1"/>
    </source>
</evidence>
<gene>
    <name evidence="1" type="ORF">GGR33_004277</name>
</gene>
<protein>
    <submittedName>
        <fullName evidence="1">Uncharacterized protein</fullName>
    </submittedName>
</protein>
<comment type="caution">
    <text evidence="1">The sequence shown here is derived from an EMBL/GenBank/DDBJ whole genome shotgun (WGS) entry which is preliminary data.</text>
</comment>
<evidence type="ECO:0000313" key="2">
    <source>
        <dbReference type="Proteomes" id="UP000517759"/>
    </source>
</evidence>
<reference evidence="1 2" key="1">
    <citation type="submission" date="2020-08" db="EMBL/GenBank/DDBJ databases">
        <title>Genomic Encyclopedia of Type Strains, Phase IV (KMG-IV): sequencing the most valuable type-strain genomes for metagenomic binning, comparative biology and taxonomic classification.</title>
        <authorList>
            <person name="Goeker M."/>
        </authorList>
    </citation>
    <scope>NUCLEOTIDE SEQUENCE [LARGE SCALE GENOMIC DNA]</scope>
    <source>
        <strain evidence="1 2">DSM 24105</strain>
    </source>
</reference>